<reference evidence="2" key="1">
    <citation type="submission" date="2018-06" db="EMBL/GenBank/DDBJ databases">
        <authorList>
            <person name="Zhirakovskaya E."/>
        </authorList>
    </citation>
    <scope>NUCLEOTIDE SEQUENCE</scope>
</reference>
<dbReference type="InterPro" id="IPR009465">
    <property type="entry name" value="Spondin_N"/>
</dbReference>
<evidence type="ECO:0000259" key="1">
    <source>
        <dbReference type="Pfam" id="PF06468"/>
    </source>
</evidence>
<evidence type="ECO:0000313" key="2">
    <source>
        <dbReference type="EMBL" id="VAW99060.1"/>
    </source>
</evidence>
<organism evidence="2">
    <name type="scientific">hydrothermal vent metagenome</name>
    <dbReference type="NCBI Taxonomy" id="652676"/>
    <lineage>
        <taxon>unclassified sequences</taxon>
        <taxon>metagenomes</taxon>
        <taxon>ecological metagenomes</taxon>
    </lineage>
</organism>
<name>A0A3B1AC00_9ZZZZ</name>
<dbReference type="AlphaFoldDB" id="A0A3B1AC00"/>
<gene>
    <name evidence="2" type="ORF">MNBD_GAMMA23-2367</name>
</gene>
<dbReference type="Pfam" id="PF06468">
    <property type="entry name" value="Spond_N"/>
    <property type="match status" value="1"/>
</dbReference>
<sequence length="226" mass="24066">MKSFIIKISAVIMLGASLASFNAMASEYSAKGKMFEVTITNISHGEFFTPIMVASHQYGVKLFKLGEAANAELEVLAESGNSNPLKDYLLATGKVLDVAQASAPLPPGQSVTLKVRMNKHNSHISVASMLVPSNDAFFAVNGLHVGKAKRTVTVYSPAYDAGTEINDELCVSIPGPGFVCSGEGTNLESGEGFVHIHPGIQGIADLDKAQFDWRNPAAKITIKRVK</sequence>
<proteinExistence type="predicted"/>
<accession>A0A3B1AC00</accession>
<protein>
    <recommendedName>
        <fullName evidence="1">Spondin domain-containing protein</fullName>
    </recommendedName>
</protein>
<dbReference type="EMBL" id="UOFT01000075">
    <property type="protein sequence ID" value="VAW99060.1"/>
    <property type="molecule type" value="Genomic_DNA"/>
</dbReference>
<feature type="domain" description="Spondin" evidence="1">
    <location>
        <begin position="48"/>
        <end position="164"/>
    </location>
</feature>
<dbReference type="InterPro" id="IPR038678">
    <property type="entry name" value="Spondin_N_sf"/>
</dbReference>
<dbReference type="NCBIfam" id="NF038123">
    <property type="entry name" value="NF038123_dom"/>
    <property type="match status" value="1"/>
</dbReference>
<dbReference type="Gene3D" id="2.60.40.2130">
    <property type="entry name" value="F-spondin domain"/>
    <property type="match status" value="1"/>
</dbReference>